<dbReference type="RefSeq" id="WP_238308944.1">
    <property type="nucleotide sequence ID" value="NZ_BPRE01000033.1"/>
</dbReference>
<keyword evidence="2" id="KW-1185">Reference proteome</keyword>
<protein>
    <submittedName>
        <fullName evidence="1">Uncharacterized protein</fullName>
    </submittedName>
</protein>
<evidence type="ECO:0000313" key="1">
    <source>
        <dbReference type="EMBL" id="GJE78645.1"/>
    </source>
</evidence>
<accession>A0ABQ4V218</accession>
<dbReference type="Proteomes" id="UP001055093">
    <property type="component" value="Unassembled WGS sequence"/>
</dbReference>
<gene>
    <name evidence="1" type="ORF">BGCPKDLD_5263</name>
</gene>
<name>A0ABQ4V218_9HYPH</name>
<organism evidence="1 2">
    <name type="scientific">Methylorubrum suomiense</name>
    <dbReference type="NCBI Taxonomy" id="144191"/>
    <lineage>
        <taxon>Bacteria</taxon>
        <taxon>Pseudomonadati</taxon>
        <taxon>Pseudomonadota</taxon>
        <taxon>Alphaproteobacteria</taxon>
        <taxon>Hyphomicrobiales</taxon>
        <taxon>Methylobacteriaceae</taxon>
        <taxon>Methylorubrum</taxon>
    </lineage>
</organism>
<proteinExistence type="predicted"/>
<reference evidence="1" key="2">
    <citation type="submission" date="2021-08" db="EMBL/GenBank/DDBJ databases">
        <authorList>
            <person name="Tani A."/>
            <person name="Ola A."/>
            <person name="Ogura Y."/>
            <person name="Katsura K."/>
            <person name="Hayashi T."/>
        </authorList>
    </citation>
    <scope>NUCLEOTIDE SEQUENCE</scope>
    <source>
        <strain evidence="1">DSM 14458</strain>
    </source>
</reference>
<dbReference type="EMBL" id="BPRE01000033">
    <property type="protein sequence ID" value="GJE78645.1"/>
    <property type="molecule type" value="Genomic_DNA"/>
</dbReference>
<evidence type="ECO:0000313" key="2">
    <source>
        <dbReference type="Proteomes" id="UP001055093"/>
    </source>
</evidence>
<comment type="caution">
    <text evidence="1">The sequence shown here is derived from an EMBL/GenBank/DDBJ whole genome shotgun (WGS) entry which is preliminary data.</text>
</comment>
<sequence length="225" mass="25033">MTEMERRQASLGAYLDAAARGDRIAYVSSLNALDWPTAWIEAFGDIVHLGRVHPNTQRIFELQWQGLLVRGNPHPPSGISIPQIFLDHVSLLVDALRVLLPPLVNEAPDVIYRGQSVSDYEDGLVGFSWTPHPALAEMYARDPIMNDFPRLVLAHFEPANAILGTIEGTEFVVDPRLIIDPKVICRPRDIFAPGQSVDDLMKQCELRPLQDIATQALSLLNPRGV</sequence>
<reference evidence="1" key="1">
    <citation type="journal article" date="2021" name="Front. Microbiol.">
        <title>Comprehensive Comparative Genomics and Phenotyping of Methylobacterium Species.</title>
        <authorList>
            <person name="Alessa O."/>
            <person name="Ogura Y."/>
            <person name="Fujitani Y."/>
            <person name="Takami H."/>
            <person name="Hayashi T."/>
            <person name="Sahin N."/>
            <person name="Tani A."/>
        </authorList>
    </citation>
    <scope>NUCLEOTIDE SEQUENCE</scope>
    <source>
        <strain evidence="1">DSM 14458</strain>
    </source>
</reference>